<sequence>MMPKNIELHIEELVLHGFSPGDRYRIGEAVEQELSRMLADRGVPESLALGGEIASVDGGAFEVATGSDAGVVGAQVAKAVYGGLRQ</sequence>
<dbReference type="Proteomes" id="UP000248329">
    <property type="component" value="Unassembled WGS sequence"/>
</dbReference>
<name>A0AC61L0N8_9EURY</name>
<gene>
    <name evidence="1" type="ORF">C4B59_12555</name>
</gene>
<evidence type="ECO:0000313" key="2">
    <source>
        <dbReference type="Proteomes" id="UP000248329"/>
    </source>
</evidence>
<dbReference type="EMBL" id="PQXF01000031">
    <property type="protein sequence ID" value="PXF58914.1"/>
    <property type="molecule type" value="Genomic_DNA"/>
</dbReference>
<proteinExistence type="predicted"/>
<organism evidence="1 2">
    <name type="scientific">Candidatus Methanogaster sp</name>
    <dbReference type="NCBI Taxonomy" id="3386292"/>
    <lineage>
        <taxon>Archaea</taxon>
        <taxon>Methanobacteriati</taxon>
        <taxon>Methanobacteriota</taxon>
        <taxon>Stenosarchaea group</taxon>
        <taxon>Methanomicrobia</taxon>
        <taxon>Methanosarcinales</taxon>
        <taxon>ANME-2 cluster</taxon>
        <taxon>Candidatus Methanogasteraceae</taxon>
        <taxon>Candidatus Methanogaster</taxon>
    </lineage>
</organism>
<accession>A0AC61L0N8</accession>
<protein>
    <submittedName>
        <fullName evidence="1">Uncharacterized protein</fullName>
    </submittedName>
</protein>
<comment type="caution">
    <text evidence="1">The sequence shown here is derived from an EMBL/GenBank/DDBJ whole genome shotgun (WGS) entry which is preliminary data.</text>
</comment>
<evidence type="ECO:0000313" key="1">
    <source>
        <dbReference type="EMBL" id="PXF58914.1"/>
    </source>
</evidence>
<reference evidence="1" key="1">
    <citation type="submission" date="2018-01" db="EMBL/GenBank/DDBJ databases">
        <authorList>
            <person name="Krukenberg V."/>
        </authorList>
    </citation>
    <scope>NUCLEOTIDE SEQUENCE</scope>
    <source>
        <strain evidence="1">E20ANME2</strain>
    </source>
</reference>